<dbReference type="Gene3D" id="2.40.70.10">
    <property type="entry name" value="Acid Proteases"/>
    <property type="match status" value="2"/>
</dbReference>
<dbReference type="Pfam" id="PF13650">
    <property type="entry name" value="Asp_protease_2"/>
    <property type="match status" value="1"/>
</dbReference>
<dbReference type="RefSeq" id="WP_089373864.1">
    <property type="nucleotide sequence ID" value="NZ_BMEP01000011.1"/>
</dbReference>
<dbReference type="AlphaFoldDB" id="A0A239DPC6"/>
<dbReference type="GO" id="GO:0008233">
    <property type="term" value="F:peptidase activity"/>
    <property type="evidence" value="ECO:0007669"/>
    <property type="project" value="UniProtKB-KW"/>
</dbReference>
<accession>A0A239DPC6</accession>
<protein>
    <submittedName>
        <fullName evidence="2">Aspartyl protease</fullName>
    </submittedName>
</protein>
<keyword evidence="2" id="KW-0378">Hydrolase</keyword>
<dbReference type="SUPFAM" id="SSF50630">
    <property type="entry name" value="Acid proteases"/>
    <property type="match status" value="1"/>
</dbReference>
<dbReference type="InterPro" id="IPR021109">
    <property type="entry name" value="Peptidase_aspartic_dom_sf"/>
</dbReference>
<proteinExistence type="predicted"/>
<sequence>MKIYIVSCYLLFLNLSLLAQDTIPITIRNDNRIYLNATVNGSQELDVIFDTGASAMVANTTQTDHKLNLKFNGSTENTGANGVSTQRVSSGNTIQIGTFKRENEELIGIAYPEEHYSFDGVIGYPFFEDFIMEIDYQSKIIVLHRSKNTIPNRKTYEKVSLDFMNNLFYMDMTIFKKETPVLFPVMIDTGFNGDLIVYHKMVSEKGLANQFEKIRNSRSEGTDGTVMKSDLVIIPKVMLAKTILQDMEASLNLTPVSTDFTAILGGNIMKQFHWIFDFKRRVLYIKVN</sequence>
<dbReference type="InterPro" id="IPR034122">
    <property type="entry name" value="Retropepsin-like_bacterial"/>
</dbReference>
<keyword evidence="1" id="KW-0732">Signal</keyword>
<organism evidence="2 3">
    <name type="scientific">Dokdonia pacifica</name>
    <dbReference type="NCBI Taxonomy" id="1627892"/>
    <lineage>
        <taxon>Bacteria</taxon>
        <taxon>Pseudomonadati</taxon>
        <taxon>Bacteroidota</taxon>
        <taxon>Flavobacteriia</taxon>
        <taxon>Flavobacteriales</taxon>
        <taxon>Flavobacteriaceae</taxon>
        <taxon>Dokdonia</taxon>
    </lineage>
</organism>
<feature type="chain" id="PRO_5013235208" evidence="1">
    <location>
        <begin position="20"/>
        <end position="288"/>
    </location>
</feature>
<dbReference type="EMBL" id="FZNY01000012">
    <property type="protein sequence ID" value="SNS34505.1"/>
    <property type="molecule type" value="Genomic_DNA"/>
</dbReference>
<dbReference type="GO" id="GO:0006508">
    <property type="term" value="P:proteolysis"/>
    <property type="evidence" value="ECO:0007669"/>
    <property type="project" value="UniProtKB-KW"/>
</dbReference>
<reference evidence="2 3" key="1">
    <citation type="submission" date="2017-06" db="EMBL/GenBank/DDBJ databases">
        <authorList>
            <person name="Kim H.J."/>
            <person name="Triplett B.A."/>
        </authorList>
    </citation>
    <scope>NUCLEOTIDE SEQUENCE [LARGE SCALE GENOMIC DNA]</scope>
    <source>
        <strain evidence="2 3">DSM 25597</strain>
    </source>
</reference>
<name>A0A239DPC6_9FLAO</name>
<gene>
    <name evidence="2" type="ORF">SAMN06265376_1125</name>
</gene>
<keyword evidence="2" id="KW-0645">Protease</keyword>
<evidence type="ECO:0000313" key="2">
    <source>
        <dbReference type="EMBL" id="SNS34505.1"/>
    </source>
</evidence>
<dbReference type="Proteomes" id="UP000198379">
    <property type="component" value="Unassembled WGS sequence"/>
</dbReference>
<evidence type="ECO:0000313" key="3">
    <source>
        <dbReference type="Proteomes" id="UP000198379"/>
    </source>
</evidence>
<dbReference type="CDD" id="cd05483">
    <property type="entry name" value="retropepsin_like_bacteria"/>
    <property type="match status" value="1"/>
</dbReference>
<dbReference type="OrthoDB" id="5166556at2"/>
<keyword evidence="3" id="KW-1185">Reference proteome</keyword>
<evidence type="ECO:0000256" key="1">
    <source>
        <dbReference type="SAM" id="SignalP"/>
    </source>
</evidence>
<feature type="signal peptide" evidence="1">
    <location>
        <begin position="1"/>
        <end position="19"/>
    </location>
</feature>